<dbReference type="STRING" id="29367.CLPUN_40440"/>
<feature type="transmembrane region" description="Helical" evidence="5">
    <location>
        <begin position="95"/>
        <end position="114"/>
    </location>
</feature>
<evidence type="ECO:0000259" key="6">
    <source>
        <dbReference type="Pfam" id="PF04932"/>
    </source>
</evidence>
<evidence type="ECO:0000313" key="8">
    <source>
        <dbReference type="Proteomes" id="UP000190890"/>
    </source>
</evidence>
<keyword evidence="4 5" id="KW-0472">Membrane</keyword>
<dbReference type="InterPro" id="IPR051533">
    <property type="entry name" value="WaaL-like"/>
</dbReference>
<feature type="transmembrane region" description="Helical" evidence="5">
    <location>
        <begin position="217"/>
        <end position="233"/>
    </location>
</feature>
<feature type="transmembrane region" description="Helical" evidence="5">
    <location>
        <begin position="41"/>
        <end position="59"/>
    </location>
</feature>
<dbReference type="InterPro" id="IPR007016">
    <property type="entry name" value="O-antigen_ligase-rel_domated"/>
</dbReference>
<accession>A0A1S8T9N1</accession>
<dbReference type="PANTHER" id="PTHR37422">
    <property type="entry name" value="TEICHURONIC ACID BIOSYNTHESIS PROTEIN TUAE"/>
    <property type="match status" value="1"/>
</dbReference>
<feature type="transmembrane region" description="Helical" evidence="5">
    <location>
        <begin position="71"/>
        <end position="89"/>
    </location>
</feature>
<dbReference type="GO" id="GO:0016020">
    <property type="term" value="C:membrane"/>
    <property type="evidence" value="ECO:0007669"/>
    <property type="project" value="UniProtKB-SubCell"/>
</dbReference>
<dbReference type="Pfam" id="PF04932">
    <property type="entry name" value="Wzy_C"/>
    <property type="match status" value="1"/>
</dbReference>
<reference evidence="7 8" key="1">
    <citation type="submission" date="2016-05" db="EMBL/GenBank/DDBJ databases">
        <title>Microbial solvent formation.</title>
        <authorList>
            <person name="Poehlein A."/>
            <person name="Montoya Solano J.D."/>
            <person name="Flitsch S."/>
            <person name="Krabben P."/>
            <person name="Duerre P."/>
            <person name="Daniel R."/>
        </authorList>
    </citation>
    <scope>NUCLEOTIDE SEQUENCE [LARGE SCALE GENOMIC DNA]</scope>
    <source>
        <strain evidence="7 8">DSM 2619</strain>
    </source>
</reference>
<keyword evidence="3 5" id="KW-1133">Transmembrane helix</keyword>
<keyword evidence="8" id="KW-1185">Reference proteome</keyword>
<name>A0A1S8T9N1_9CLOT</name>
<dbReference type="RefSeq" id="WP_077849018.1">
    <property type="nucleotide sequence ID" value="NZ_LZZM01000201.1"/>
</dbReference>
<evidence type="ECO:0000256" key="2">
    <source>
        <dbReference type="ARBA" id="ARBA00022692"/>
    </source>
</evidence>
<feature type="transmembrane region" description="Helical" evidence="5">
    <location>
        <begin position="169"/>
        <end position="188"/>
    </location>
</feature>
<sequence>MKEIIKNIYKYVDNKFYFKLLYLFVSFTFVTMLQYIPGISILKNIVLAWAIILILLMIVEDYKRRKIYKFDIPLGLFMIITLILNIAAYRNSENIKIWLVNLILFLVIFSVEVFRDKKTLVKEMNIITYCYAIFMFIASIISLTMRFLGKTIVINEIIYGDTRGVFDNKNALGIAVAIAIVMCIYLNYIEKNHKLKMFWLGNIILQTITMIGSQGRSAYLVVIAVVYTFIFIYNKNKYIRATLLILPILVSAVILESGKINLERFTTERNNIWDSAIVVIKSHLFTGVGNSELVEAIKNARIGWYVPGIQYGGTHNIYVQIATVNGIISLLLFLMFLGIILMFIVHHLDKLQRKEKLQMTTLTSVIVGILAVNLFESTLVYMASFISLVFWIYLGYLISILDNKNIH</sequence>
<gene>
    <name evidence="7" type="ORF">CLPUN_40440</name>
</gene>
<evidence type="ECO:0000313" key="7">
    <source>
        <dbReference type="EMBL" id="OOM74339.1"/>
    </source>
</evidence>
<feature type="transmembrane region" description="Helical" evidence="5">
    <location>
        <begin position="16"/>
        <end position="35"/>
    </location>
</feature>
<dbReference type="Proteomes" id="UP000190890">
    <property type="component" value="Unassembled WGS sequence"/>
</dbReference>
<comment type="subcellular location">
    <subcellularLocation>
        <location evidence="1">Membrane</location>
        <topology evidence="1">Multi-pass membrane protein</topology>
    </subcellularLocation>
</comment>
<feature type="transmembrane region" description="Helical" evidence="5">
    <location>
        <begin position="126"/>
        <end position="149"/>
    </location>
</feature>
<evidence type="ECO:0000256" key="3">
    <source>
        <dbReference type="ARBA" id="ARBA00022989"/>
    </source>
</evidence>
<feature type="transmembrane region" description="Helical" evidence="5">
    <location>
        <begin position="381"/>
        <end position="401"/>
    </location>
</feature>
<evidence type="ECO:0000256" key="5">
    <source>
        <dbReference type="SAM" id="Phobius"/>
    </source>
</evidence>
<feature type="transmembrane region" description="Helical" evidence="5">
    <location>
        <begin position="238"/>
        <end position="255"/>
    </location>
</feature>
<dbReference type="EMBL" id="LZZM01000201">
    <property type="protein sequence ID" value="OOM74339.1"/>
    <property type="molecule type" value="Genomic_DNA"/>
</dbReference>
<evidence type="ECO:0000256" key="4">
    <source>
        <dbReference type="ARBA" id="ARBA00023136"/>
    </source>
</evidence>
<keyword evidence="7" id="KW-0436">Ligase</keyword>
<proteinExistence type="predicted"/>
<feature type="transmembrane region" description="Helical" evidence="5">
    <location>
        <begin position="317"/>
        <end position="345"/>
    </location>
</feature>
<dbReference type="GO" id="GO:0016874">
    <property type="term" value="F:ligase activity"/>
    <property type="evidence" value="ECO:0007669"/>
    <property type="project" value="UniProtKB-KW"/>
</dbReference>
<evidence type="ECO:0000256" key="1">
    <source>
        <dbReference type="ARBA" id="ARBA00004141"/>
    </source>
</evidence>
<feature type="domain" description="O-antigen ligase-related" evidence="6">
    <location>
        <begin position="203"/>
        <end position="334"/>
    </location>
</feature>
<keyword evidence="2 5" id="KW-0812">Transmembrane</keyword>
<dbReference type="AlphaFoldDB" id="A0A1S8T9N1"/>
<organism evidence="7 8">
    <name type="scientific">Clostridium puniceum</name>
    <dbReference type="NCBI Taxonomy" id="29367"/>
    <lineage>
        <taxon>Bacteria</taxon>
        <taxon>Bacillati</taxon>
        <taxon>Bacillota</taxon>
        <taxon>Clostridia</taxon>
        <taxon>Eubacteriales</taxon>
        <taxon>Clostridiaceae</taxon>
        <taxon>Clostridium</taxon>
    </lineage>
</organism>
<comment type="caution">
    <text evidence="7">The sequence shown here is derived from an EMBL/GenBank/DDBJ whole genome shotgun (WGS) entry which is preliminary data.</text>
</comment>
<dbReference type="PANTHER" id="PTHR37422:SF13">
    <property type="entry name" value="LIPOPOLYSACCHARIDE BIOSYNTHESIS PROTEIN PA4999-RELATED"/>
    <property type="match status" value="1"/>
</dbReference>
<protein>
    <submittedName>
        <fullName evidence="7">O-antigen ligase</fullName>
    </submittedName>
</protein>
<dbReference type="OrthoDB" id="1951079at2"/>